<organism evidence="10 11">
    <name type="scientific">Clostridium estertheticum subsp. estertheticum</name>
    <dbReference type="NCBI Taxonomy" id="1552"/>
    <lineage>
        <taxon>Bacteria</taxon>
        <taxon>Bacillati</taxon>
        <taxon>Bacillota</taxon>
        <taxon>Clostridia</taxon>
        <taxon>Eubacteriales</taxon>
        <taxon>Clostridiaceae</taxon>
        <taxon>Clostridium</taxon>
    </lineage>
</organism>
<comment type="similarity">
    <text evidence="2 7">Belongs to the peptidase M14 family.</text>
</comment>
<dbReference type="Proteomes" id="UP000182569">
    <property type="component" value="Chromosome"/>
</dbReference>
<dbReference type="SMART" id="SM00631">
    <property type="entry name" value="Zn_pept"/>
    <property type="match status" value="1"/>
</dbReference>
<feature type="active site" description="Proton donor/acceptor" evidence="7">
    <location>
        <position position="393"/>
    </location>
</feature>
<dbReference type="PANTHER" id="PTHR11705">
    <property type="entry name" value="PROTEASE FAMILY M14 CARBOXYPEPTIDASE A,B"/>
    <property type="match status" value="1"/>
</dbReference>
<feature type="domain" description="Peptidase M14" evidence="9">
    <location>
        <begin position="128"/>
        <end position="421"/>
    </location>
</feature>
<evidence type="ECO:0000256" key="5">
    <source>
        <dbReference type="ARBA" id="ARBA00022833"/>
    </source>
</evidence>
<dbReference type="KEGG" id="ceu:A7L45_01585"/>
<dbReference type="InterPro" id="IPR002477">
    <property type="entry name" value="Peptidoglycan-bd-like"/>
</dbReference>
<accession>A0A1J0GBX9</accession>
<dbReference type="Pfam" id="PF00246">
    <property type="entry name" value="Peptidase_M14"/>
    <property type="match status" value="1"/>
</dbReference>
<dbReference type="GO" id="GO:0005615">
    <property type="term" value="C:extracellular space"/>
    <property type="evidence" value="ECO:0007669"/>
    <property type="project" value="TreeGrafter"/>
</dbReference>
<evidence type="ECO:0000259" key="8">
    <source>
        <dbReference type="PROSITE" id="PS51782"/>
    </source>
</evidence>
<evidence type="ECO:0000256" key="2">
    <source>
        <dbReference type="ARBA" id="ARBA00005988"/>
    </source>
</evidence>
<dbReference type="Pfam" id="PF01476">
    <property type="entry name" value="LysM"/>
    <property type="match status" value="1"/>
</dbReference>
<dbReference type="InterPro" id="IPR000834">
    <property type="entry name" value="Peptidase_M14"/>
</dbReference>
<dbReference type="EMBL" id="CP015756">
    <property type="protein sequence ID" value="APC38849.1"/>
    <property type="molecule type" value="Genomic_DNA"/>
</dbReference>
<dbReference type="RefSeq" id="WP_071611146.1">
    <property type="nucleotide sequence ID" value="NZ_CP015756.1"/>
</dbReference>
<dbReference type="CDD" id="cd00118">
    <property type="entry name" value="LysM"/>
    <property type="match status" value="1"/>
</dbReference>
<evidence type="ECO:0000256" key="3">
    <source>
        <dbReference type="ARBA" id="ARBA00022670"/>
    </source>
</evidence>
<dbReference type="CDD" id="cd06229">
    <property type="entry name" value="M14_Endopeptidase_I"/>
    <property type="match status" value="1"/>
</dbReference>
<dbReference type="Gene3D" id="3.10.350.10">
    <property type="entry name" value="LysM domain"/>
    <property type="match status" value="1"/>
</dbReference>
<dbReference type="InterPro" id="IPR018392">
    <property type="entry name" value="LysM"/>
</dbReference>
<keyword evidence="11" id="KW-1185">Reference proteome</keyword>
<comment type="cofactor">
    <cofactor evidence="1">
        <name>Zn(2+)</name>
        <dbReference type="ChEBI" id="CHEBI:29105"/>
    </cofactor>
</comment>
<dbReference type="GO" id="GO:0004181">
    <property type="term" value="F:metallocarboxypeptidase activity"/>
    <property type="evidence" value="ECO:0007669"/>
    <property type="project" value="InterPro"/>
</dbReference>
<dbReference type="SUPFAM" id="SSF54106">
    <property type="entry name" value="LysM domain"/>
    <property type="match status" value="1"/>
</dbReference>
<evidence type="ECO:0000256" key="4">
    <source>
        <dbReference type="ARBA" id="ARBA00022801"/>
    </source>
</evidence>
<dbReference type="InterPro" id="IPR034274">
    <property type="entry name" value="ENP1_M14_CPD"/>
</dbReference>
<keyword evidence="6" id="KW-0482">Metalloprotease</keyword>
<sequence length="423" mass="47582">MQTLKIGSKGTVVSEIQALLNKLGYVVGEVDGIYGPKTAGAVRKFQKYFGLLPTGDVDDDTYKLMNRFLLGYDTYRIKSGDTLYLIAKRYYTPLESIITANPQINANRLRVGDVIIVPYSLDVVYTNIDYTYEIMKKDLEGLKARYPFIEVESAGRSELGKELYYVKLGNGPNKVFYNGAHHGIEWITSVLLMKFIENFAKAYAMGQDMEGYNVRDIFKKSTIYVMPMVNPDGVDLVLNGLEKSNPYYNDLIKWNNGSLDFSENWSANIRGVDLNHNYDAMWQESKNAEASYGIYGPGPTRYSGTSPESESESKAVANLTRTNNFRLVIAYHTQGELIYWNFQNLASSEAKAIAIIFSQLSGYNLGETTGITSYAGYKDWFIGKFRRPGYTIEVGLGKNPLPISQFNKIYSDNIKVLLEGATI</sequence>
<dbReference type="STRING" id="1552.A7L45_01585"/>
<dbReference type="InterPro" id="IPR036366">
    <property type="entry name" value="PGBDSf"/>
</dbReference>
<keyword evidence="3" id="KW-0645">Protease</keyword>
<proteinExistence type="inferred from homology"/>
<evidence type="ECO:0000256" key="6">
    <source>
        <dbReference type="ARBA" id="ARBA00023049"/>
    </source>
</evidence>
<dbReference type="PROSITE" id="PS51782">
    <property type="entry name" value="LYSM"/>
    <property type="match status" value="1"/>
</dbReference>
<protein>
    <submittedName>
        <fullName evidence="10">Peptidase M14</fullName>
    </submittedName>
</protein>
<dbReference type="PANTHER" id="PTHR11705:SF143">
    <property type="entry name" value="SLL0236 PROTEIN"/>
    <property type="match status" value="1"/>
</dbReference>
<evidence type="ECO:0000256" key="1">
    <source>
        <dbReference type="ARBA" id="ARBA00001947"/>
    </source>
</evidence>
<dbReference type="Pfam" id="PF01471">
    <property type="entry name" value="PG_binding_1"/>
    <property type="match status" value="1"/>
</dbReference>
<dbReference type="Gene3D" id="3.40.630.10">
    <property type="entry name" value="Zn peptidases"/>
    <property type="match status" value="1"/>
</dbReference>
<dbReference type="InterPro" id="IPR036365">
    <property type="entry name" value="PGBD-like_sf"/>
</dbReference>
<keyword evidence="4" id="KW-0378">Hydrolase</keyword>
<dbReference type="PROSITE" id="PS52035">
    <property type="entry name" value="PEPTIDASE_M14"/>
    <property type="match status" value="1"/>
</dbReference>
<dbReference type="SUPFAM" id="SSF47090">
    <property type="entry name" value="PGBD-like"/>
    <property type="match status" value="1"/>
</dbReference>
<dbReference type="InterPro" id="IPR036779">
    <property type="entry name" value="LysM_dom_sf"/>
</dbReference>
<evidence type="ECO:0000259" key="9">
    <source>
        <dbReference type="PROSITE" id="PS52035"/>
    </source>
</evidence>
<dbReference type="Gene3D" id="1.10.101.10">
    <property type="entry name" value="PGBD-like superfamily/PGBD"/>
    <property type="match status" value="1"/>
</dbReference>
<dbReference type="GO" id="GO:0008270">
    <property type="term" value="F:zinc ion binding"/>
    <property type="evidence" value="ECO:0007669"/>
    <property type="project" value="InterPro"/>
</dbReference>
<name>A0A1J0GBX9_9CLOT</name>
<evidence type="ECO:0000313" key="10">
    <source>
        <dbReference type="EMBL" id="APC38849.1"/>
    </source>
</evidence>
<dbReference type="OrthoDB" id="9811296at2"/>
<reference evidence="11" key="1">
    <citation type="journal article" date="2016" name="Front. Microbiol.">
        <title>Complete Genome Sequence of Clostridium estertheticum DSM 8809, a Microbe Identified in Spoiled Vacuum Packed Beef.</title>
        <authorList>
            <person name="Yu Z."/>
            <person name="Gunn L."/>
            <person name="Brennan E."/>
            <person name="Reid R."/>
            <person name="Wall P.G."/>
            <person name="Gaora O.P."/>
            <person name="Hurley D."/>
            <person name="Bolton D."/>
            <person name="Fanning S."/>
        </authorList>
    </citation>
    <scope>NUCLEOTIDE SEQUENCE [LARGE SCALE GENOMIC DNA]</scope>
    <source>
        <strain evidence="11">DSM 8809</strain>
    </source>
</reference>
<gene>
    <name evidence="10" type="ORF">A7L45_01585</name>
</gene>
<evidence type="ECO:0000256" key="7">
    <source>
        <dbReference type="PROSITE-ProRule" id="PRU01379"/>
    </source>
</evidence>
<dbReference type="SMART" id="SM00257">
    <property type="entry name" value="LysM"/>
    <property type="match status" value="1"/>
</dbReference>
<keyword evidence="5" id="KW-0862">Zinc</keyword>
<evidence type="ECO:0000313" key="11">
    <source>
        <dbReference type="Proteomes" id="UP000182569"/>
    </source>
</evidence>
<dbReference type="AlphaFoldDB" id="A0A1J0GBX9"/>
<feature type="domain" description="LysM" evidence="8">
    <location>
        <begin position="73"/>
        <end position="117"/>
    </location>
</feature>
<dbReference type="SUPFAM" id="SSF53187">
    <property type="entry name" value="Zn-dependent exopeptidases"/>
    <property type="match status" value="1"/>
</dbReference>
<dbReference type="GO" id="GO:0006508">
    <property type="term" value="P:proteolysis"/>
    <property type="evidence" value="ECO:0007669"/>
    <property type="project" value="UniProtKB-KW"/>
</dbReference>